<proteinExistence type="predicted"/>
<keyword evidence="4" id="KW-1185">Reference proteome</keyword>
<name>A0ABY2NZ86_9LEPT</name>
<dbReference type="PANTHER" id="PTHR44051:SF2">
    <property type="entry name" value="HYPOTHETICAL GLUTATHIONE S-TRANSFERASE LIKE PROTEIN"/>
    <property type="match status" value="1"/>
</dbReference>
<dbReference type="Proteomes" id="UP000297940">
    <property type="component" value="Unassembled WGS sequence"/>
</dbReference>
<dbReference type="SFLD" id="SFLDG01151">
    <property type="entry name" value="Main.2:_Nu-like"/>
    <property type="match status" value="1"/>
</dbReference>
<evidence type="ECO:0000259" key="2">
    <source>
        <dbReference type="PROSITE" id="PS50405"/>
    </source>
</evidence>
<dbReference type="Gene3D" id="3.40.30.10">
    <property type="entry name" value="Glutaredoxin"/>
    <property type="match status" value="1"/>
</dbReference>
<dbReference type="SFLD" id="SFLDS00019">
    <property type="entry name" value="Glutathione_Transferase_(cytos"/>
    <property type="match status" value="1"/>
</dbReference>
<dbReference type="PROSITE" id="PS50405">
    <property type="entry name" value="GST_CTER"/>
    <property type="match status" value="1"/>
</dbReference>
<gene>
    <name evidence="3" type="ORF">EHR01_12185</name>
</gene>
<dbReference type="Pfam" id="PF00043">
    <property type="entry name" value="GST_C"/>
    <property type="match status" value="1"/>
</dbReference>
<dbReference type="SFLD" id="SFLDG00358">
    <property type="entry name" value="Main_(cytGST)"/>
    <property type="match status" value="1"/>
</dbReference>
<comment type="caution">
    <text evidence="3">The sequence shown here is derived from an EMBL/GenBank/DDBJ whole genome shotgun (WGS) entry which is preliminary data.</text>
</comment>
<dbReference type="SUPFAM" id="SSF52833">
    <property type="entry name" value="Thioredoxin-like"/>
    <property type="match status" value="1"/>
</dbReference>
<dbReference type="InterPro" id="IPR010987">
    <property type="entry name" value="Glutathione-S-Trfase_C-like"/>
</dbReference>
<feature type="domain" description="GST N-terminal" evidence="1">
    <location>
        <begin position="1"/>
        <end position="81"/>
    </location>
</feature>
<organism evidence="3 4">
    <name type="scientific">Leptospira mtsangambouensis</name>
    <dbReference type="NCBI Taxonomy" id="2484912"/>
    <lineage>
        <taxon>Bacteria</taxon>
        <taxon>Pseudomonadati</taxon>
        <taxon>Spirochaetota</taxon>
        <taxon>Spirochaetia</taxon>
        <taxon>Leptospirales</taxon>
        <taxon>Leptospiraceae</taxon>
        <taxon>Leptospira</taxon>
    </lineage>
</organism>
<reference evidence="4" key="1">
    <citation type="journal article" date="2019" name="PLoS Negl. Trop. Dis.">
        <title>Revisiting the worldwide diversity of Leptospira species in the environment.</title>
        <authorList>
            <person name="Vincent A.T."/>
            <person name="Schiettekatte O."/>
            <person name="Bourhy P."/>
            <person name="Veyrier F.J."/>
            <person name="Picardeau M."/>
        </authorList>
    </citation>
    <scope>NUCLEOTIDE SEQUENCE [LARGE SCALE GENOMIC DNA]</scope>
    <source>
        <strain evidence="4">201601298</strain>
    </source>
</reference>
<evidence type="ECO:0000259" key="1">
    <source>
        <dbReference type="PROSITE" id="PS50404"/>
    </source>
</evidence>
<dbReference type="SUPFAM" id="SSF47616">
    <property type="entry name" value="GST C-terminal domain-like"/>
    <property type="match status" value="1"/>
</dbReference>
<dbReference type="InterPro" id="IPR036249">
    <property type="entry name" value="Thioredoxin-like_sf"/>
</dbReference>
<dbReference type="Gene3D" id="1.20.1050.10">
    <property type="match status" value="1"/>
</dbReference>
<dbReference type="InterPro" id="IPR004046">
    <property type="entry name" value="GST_C"/>
</dbReference>
<dbReference type="InterPro" id="IPR036282">
    <property type="entry name" value="Glutathione-S-Trfase_C_sf"/>
</dbReference>
<dbReference type="Pfam" id="PF13417">
    <property type="entry name" value="GST_N_3"/>
    <property type="match status" value="1"/>
</dbReference>
<evidence type="ECO:0000313" key="3">
    <source>
        <dbReference type="EMBL" id="TGM74318.1"/>
    </source>
</evidence>
<dbReference type="EMBL" id="RQHK01000015">
    <property type="protein sequence ID" value="TGM74318.1"/>
    <property type="molecule type" value="Genomic_DNA"/>
</dbReference>
<accession>A0ABY2NZ86</accession>
<protein>
    <submittedName>
        <fullName evidence="3">Glutathione S-transferase</fullName>
    </submittedName>
</protein>
<dbReference type="InterPro" id="IPR004045">
    <property type="entry name" value="Glutathione_S-Trfase_N"/>
</dbReference>
<dbReference type="PROSITE" id="PS50404">
    <property type="entry name" value="GST_NTER"/>
    <property type="match status" value="1"/>
</dbReference>
<dbReference type="PANTHER" id="PTHR44051">
    <property type="entry name" value="GLUTATHIONE S-TRANSFERASE-RELATED"/>
    <property type="match status" value="1"/>
</dbReference>
<sequence>MIELFEFSLSGNSYKIRLMLSFLNLKYESRIFNPVDKEHKSEKFLELNPFGQVPVLKDGNLILRDSQAILVYLARAYGESHWFPDDPIKSAEIVAWLSTAANEVSRGPSALRVHYLLGRTINLEEAKQVTENLLNLLEKRLSSRNWLAIDELSIADIAMYPYIALCHQGQVDLSEYKNIRKWMHRIEALPNYITMPGIEPQITKSIE</sequence>
<dbReference type="InterPro" id="IPR040079">
    <property type="entry name" value="Glutathione_S-Trfase"/>
</dbReference>
<feature type="domain" description="GST C-terminal" evidence="2">
    <location>
        <begin position="86"/>
        <end position="207"/>
    </location>
</feature>
<evidence type="ECO:0000313" key="4">
    <source>
        <dbReference type="Proteomes" id="UP000297940"/>
    </source>
</evidence>